<keyword evidence="1" id="KW-0805">Transcription regulation</keyword>
<dbReference type="PROSITE" id="PS50937">
    <property type="entry name" value="HTH_MERR_2"/>
    <property type="match status" value="1"/>
</dbReference>
<dbReference type="OrthoDB" id="9808480at2"/>
<dbReference type="EMBL" id="FORC01000002">
    <property type="protein sequence ID" value="SFI66402.1"/>
    <property type="molecule type" value="Genomic_DNA"/>
</dbReference>
<dbReference type="PANTHER" id="PTHR30204">
    <property type="entry name" value="REDOX-CYCLING DRUG-SENSING TRANSCRIPTIONAL ACTIVATOR SOXR"/>
    <property type="match status" value="1"/>
</dbReference>
<evidence type="ECO:0000256" key="1">
    <source>
        <dbReference type="ARBA" id="ARBA00023015"/>
    </source>
</evidence>
<evidence type="ECO:0000313" key="6">
    <source>
        <dbReference type="Proteomes" id="UP000183018"/>
    </source>
</evidence>
<gene>
    <name evidence="5" type="ORF">SAMN05216602_2219</name>
</gene>
<dbReference type="AlphaFoldDB" id="A0A1I3K1M8"/>
<dbReference type="GO" id="GO:0003677">
    <property type="term" value="F:DNA binding"/>
    <property type="evidence" value="ECO:0007669"/>
    <property type="project" value="UniProtKB-KW"/>
</dbReference>
<keyword evidence="2" id="KW-0238">DNA-binding</keyword>
<dbReference type="SUPFAM" id="SSF46955">
    <property type="entry name" value="Putative DNA-binding domain"/>
    <property type="match status" value="1"/>
</dbReference>
<organism evidence="5 6">
    <name type="scientific">Phytopseudomonas argentinensis</name>
    <dbReference type="NCBI Taxonomy" id="289370"/>
    <lineage>
        <taxon>Bacteria</taxon>
        <taxon>Pseudomonadati</taxon>
        <taxon>Pseudomonadota</taxon>
        <taxon>Gammaproteobacteria</taxon>
        <taxon>Pseudomonadales</taxon>
        <taxon>Pseudomonadaceae</taxon>
        <taxon>Phytopseudomonas</taxon>
    </lineage>
</organism>
<protein>
    <submittedName>
        <fullName evidence="5">Transcriptional regulator, MerR family</fullName>
    </submittedName>
</protein>
<evidence type="ECO:0000313" key="5">
    <source>
        <dbReference type="EMBL" id="SFI66402.1"/>
    </source>
</evidence>
<proteinExistence type="predicted"/>
<dbReference type="InterPro" id="IPR009061">
    <property type="entry name" value="DNA-bd_dom_put_sf"/>
</dbReference>
<dbReference type="RefSeq" id="WP_074883198.1">
    <property type="nucleotide sequence ID" value="NZ_FORC01000002.1"/>
</dbReference>
<dbReference type="STRING" id="289370.SAMN05216602_2219"/>
<evidence type="ECO:0000259" key="4">
    <source>
        <dbReference type="PROSITE" id="PS50937"/>
    </source>
</evidence>
<dbReference type="GO" id="GO:0003700">
    <property type="term" value="F:DNA-binding transcription factor activity"/>
    <property type="evidence" value="ECO:0007669"/>
    <property type="project" value="InterPro"/>
</dbReference>
<dbReference type="InterPro" id="IPR047057">
    <property type="entry name" value="MerR_fam"/>
</dbReference>
<dbReference type="Gene3D" id="1.10.1660.10">
    <property type="match status" value="1"/>
</dbReference>
<evidence type="ECO:0000256" key="2">
    <source>
        <dbReference type="ARBA" id="ARBA00023125"/>
    </source>
</evidence>
<dbReference type="PRINTS" id="PR00040">
    <property type="entry name" value="HTHMERR"/>
</dbReference>
<dbReference type="SMART" id="SM00422">
    <property type="entry name" value="HTH_MERR"/>
    <property type="match status" value="1"/>
</dbReference>
<dbReference type="PANTHER" id="PTHR30204:SF94">
    <property type="entry name" value="HEAVY METAL-DEPENDENT TRANSCRIPTIONAL REGULATOR HI_0293-RELATED"/>
    <property type="match status" value="1"/>
</dbReference>
<reference evidence="6" key="1">
    <citation type="submission" date="2016-10" db="EMBL/GenBank/DDBJ databases">
        <authorList>
            <person name="Varghese N."/>
            <person name="Submissions S."/>
        </authorList>
    </citation>
    <scope>NUCLEOTIDE SEQUENCE [LARGE SCALE GENOMIC DNA]</scope>
    <source>
        <strain evidence="6">LMG 22563</strain>
    </source>
</reference>
<accession>A0A1I3K1M8</accession>
<name>A0A1I3K1M8_9GAMM</name>
<keyword evidence="3" id="KW-0804">Transcription</keyword>
<feature type="domain" description="HTH merR-type" evidence="4">
    <location>
        <begin position="1"/>
        <end position="68"/>
    </location>
</feature>
<keyword evidence="6" id="KW-1185">Reference proteome</keyword>
<dbReference type="Pfam" id="PF13411">
    <property type="entry name" value="MerR_1"/>
    <property type="match status" value="1"/>
</dbReference>
<dbReference type="Proteomes" id="UP000183018">
    <property type="component" value="Unassembled WGS sequence"/>
</dbReference>
<sequence>MRIGELERRGGVSRHTLRYYETLGLIQARRLANNYRDYPDHSLADLHFIQTGQRMGFSLDEIGSILKARRAQQIDCAQGALLVAGKLQEIESRIEELHAMRAYLRQEHRRLEASAAAQAALAGSSGCTSIKPV</sequence>
<dbReference type="InterPro" id="IPR000551">
    <property type="entry name" value="MerR-type_HTH_dom"/>
</dbReference>
<evidence type="ECO:0000256" key="3">
    <source>
        <dbReference type="ARBA" id="ARBA00023163"/>
    </source>
</evidence>